<dbReference type="AlphaFoldDB" id="A0A8S1HGZ2"/>
<evidence type="ECO:0008006" key="6">
    <source>
        <dbReference type="Google" id="ProtNLM"/>
    </source>
</evidence>
<keyword evidence="1" id="KW-0175">Coiled coil</keyword>
<protein>
    <recommendedName>
        <fullName evidence="6">Importin N-terminal domain-containing protein</fullName>
    </recommendedName>
</protein>
<dbReference type="InterPro" id="IPR058537">
    <property type="entry name" value="TPR_TNPO3_IPO13_4th"/>
</dbReference>
<proteinExistence type="predicted"/>
<dbReference type="InterPro" id="IPR013598">
    <property type="entry name" value="Exportin-1/Importin-b-like"/>
</dbReference>
<gene>
    <name evidence="4" type="ORF">CAUJ_LOCUS11752</name>
</gene>
<dbReference type="Pfam" id="PF24139">
    <property type="entry name" value="TPR_TNPO3_IPO13_4th"/>
    <property type="match status" value="1"/>
</dbReference>
<reference evidence="4" key="1">
    <citation type="submission" date="2020-10" db="EMBL/GenBank/DDBJ databases">
        <authorList>
            <person name="Kikuchi T."/>
        </authorList>
    </citation>
    <scope>NUCLEOTIDE SEQUENCE</scope>
    <source>
        <strain evidence="4">NKZ352</strain>
    </source>
</reference>
<dbReference type="InterPro" id="IPR001494">
    <property type="entry name" value="Importin-beta_N"/>
</dbReference>
<dbReference type="GO" id="GO:0031267">
    <property type="term" value="F:small GTPase binding"/>
    <property type="evidence" value="ECO:0007669"/>
    <property type="project" value="InterPro"/>
</dbReference>
<feature type="domain" description="Exportin-1/Importin-beta-like" evidence="3">
    <location>
        <begin position="146"/>
        <end position="282"/>
    </location>
</feature>
<dbReference type="OrthoDB" id="435593at2759"/>
<evidence type="ECO:0000313" key="4">
    <source>
        <dbReference type="EMBL" id="CAD6195834.1"/>
    </source>
</evidence>
<organism evidence="4 5">
    <name type="scientific">Caenorhabditis auriculariae</name>
    <dbReference type="NCBI Taxonomy" id="2777116"/>
    <lineage>
        <taxon>Eukaryota</taxon>
        <taxon>Metazoa</taxon>
        <taxon>Ecdysozoa</taxon>
        <taxon>Nematoda</taxon>
        <taxon>Chromadorea</taxon>
        <taxon>Rhabditida</taxon>
        <taxon>Rhabditina</taxon>
        <taxon>Rhabditomorpha</taxon>
        <taxon>Rhabditoidea</taxon>
        <taxon>Rhabditidae</taxon>
        <taxon>Peloderinae</taxon>
        <taxon>Caenorhabditis</taxon>
    </lineage>
</organism>
<dbReference type="Pfam" id="PF08389">
    <property type="entry name" value="Xpo1"/>
    <property type="match status" value="1"/>
</dbReference>
<accession>A0A8S1HGZ2</accession>
<dbReference type="Pfam" id="PF24138">
    <property type="entry name" value="TPR_TNPO3_IPO13_2nd"/>
    <property type="match status" value="1"/>
</dbReference>
<dbReference type="PANTHER" id="PTHR12363">
    <property type="entry name" value="TRANSPORTIN 3 AND IMPORTIN 13"/>
    <property type="match status" value="1"/>
</dbReference>
<dbReference type="Gene3D" id="1.25.10.10">
    <property type="entry name" value="Leucine-rich Repeat Variant"/>
    <property type="match status" value="1"/>
</dbReference>
<comment type="caution">
    <text evidence="4">The sequence shown here is derived from an EMBL/GenBank/DDBJ whole genome shotgun (WGS) entry which is preliminary data.</text>
</comment>
<dbReference type="InterPro" id="IPR057941">
    <property type="entry name" value="TPR_TNPO3_IPO13_2nd"/>
</dbReference>
<feature type="coiled-coil region" evidence="1">
    <location>
        <begin position="644"/>
        <end position="671"/>
    </location>
</feature>
<sequence length="997" mass="112895">MYSDLGNAKQPCSEDSRDHLRVLRLLEWSLEIPRFVRFALPRMQDNMINTVCQAITTLYSGSSTVHEEQYFLKQFQESVEAWTVCDAIIAMHQNSLAVYFAAQTLRTKISKQFRQLPPESYIPLRDSLINHLRIHGKTTHDDQTEAISTQLCVAVADLYIQVPQWTNWIAGLINQFHQLEGDRTATLLTLLRVFPEEVEEQAGIGENRRDVVRKELAESGKNILTFLTHVFATYQNSTDMIKKVLYCLNSTISNPLFFTDDFATSPLLQSVFQIVATTSPQLPPSLHEVATEVIGSALLRVEQIEQNYPLAKILQVAILQLYPAFQAAAELEDLDKLHNFTRLFVEMNESFCVKMAAEAPTDPSEIGNLACLELLLLVAEHHDFTLVDMSFNVWYRISEELFRINDDDHIARFRPYVKKYIMSLYRHCRLDTDETDAPEPNSDFAEFRLKVIDTLRDVVFIVHTDECLRMVFSLLKENSAKPQSTWDECEAALFLMSAVVQNLMPEDDGVMPELLQAIVSLPVTSHPAIILTCTSLIGDCNEWLEKHTNFVEPTIRWLLNFVGQPRYAARVAETIENVSSKCAREMTGVVPELLNFIEILENANTLGSQVEEAINHLLKACSTLIFTMEYQQTKLGVERLCLPIIENLQKAMRASNEIEKIENKENETATDTWARQATSPILWIDRVASIFREVWKPAPGPNVPDAPWLEVAKGLFQVLLQAMNQYSDKVRHVEHCCRSLRYLVRSLGVQSSIFVVPLVNSMVNTYRRYQHSCILYLSSVLVDEYGSFDESRPVLLELAVELFAISSRLLKEKNGYIEHPDTVDDLFRLAARLVLRAPSAFFSHPTGIAPELYAAAIEGLQLDHCDANRSVTKFLNEIIDQILIARKKNYMDNGVKAAIDLVSTQGKGVVASALNAALFKLSGQLRRDMAEVIASTGKFDKQKQREWLVFAVASLPNEPVKATGEQLGAFVEGIAHNAENSTYSVFTQIKELIKLFS</sequence>
<evidence type="ECO:0000259" key="2">
    <source>
        <dbReference type="Pfam" id="PF03810"/>
    </source>
</evidence>
<dbReference type="GO" id="GO:0006606">
    <property type="term" value="P:protein import into nucleus"/>
    <property type="evidence" value="ECO:0007669"/>
    <property type="project" value="TreeGrafter"/>
</dbReference>
<dbReference type="InterPro" id="IPR016024">
    <property type="entry name" value="ARM-type_fold"/>
</dbReference>
<dbReference type="Pfam" id="PF24140">
    <property type="entry name" value="TPR_TNPO3_IPO13_3rd"/>
    <property type="match status" value="1"/>
</dbReference>
<dbReference type="InterPro" id="IPR057942">
    <property type="entry name" value="TPR_TNPO3_IPO13_3rd"/>
</dbReference>
<name>A0A8S1HGZ2_9PELO</name>
<dbReference type="GO" id="GO:0005737">
    <property type="term" value="C:cytoplasm"/>
    <property type="evidence" value="ECO:0007669"/>
    <property type="project" value="TreeGrafter"/>
</dbReference>
<dbReference type="InterPro" id="IPR051345">
    <property type="entry name" value="Importin_beta-like_NTR"/>
</dbReference>
<feature type="domain" description="Importin N-terminal" evidence="2">
    <location>
        <begin position="71"/>
        <end position="132"/>
    </location>
</feature>
<evidence type="ECO:0000256" key="1">
    <source>
        <dbReference type="SAM" id="Coils"/>
    </source>
</evidence>
<dbReference type="Pfam" id="PF03810">
    <property type="entry name" value="IBN_N"/>
    <property type="match status" value="1"/>
</dbReference>
<keyword evidence="5" id="KW-1185">Reference proteome</keyword>
<dbReference type="Proteomes" id="UP000835052">
    <property type="component" value="Unassembled WGS sequence"/>
</dbReference>
<dbReference type="InterPro" id="IPR011989">
    <property type="entry name" value="ARM-like"/>
</dbReference>
<dbReference type="SUPFAM" id="SSF48371">
    <property type="entry name" value="ARM repeat"/>
    <property type="match status" value="1"/>
</dbReference>
<dbReference type="EMBL" id="CAJGYM010000061">
    <property type="protein sequence ID" value="CAD6195834.1"/>
    <property type="molecule type" value="Genomic_DNA"/>
</dbReference>
<evidence type="ECO:0000313" key="5">
    <source>
        <dbReference type="Proteomes" id="UP000835052"/>
    </source>
</evidence>
<evidence type="ECO:0000259" key="3">
    <source>
        <dbReference type="Pfam" id="PF08389"/>
    </source>
</evidence>
<dbReference type="PANTHER" id="PTHR12363:SF42">
    <property type="entry name" value="TRANSPORTIN-3"/>
    <property type="match status" value="1"/>
</dbReference>